<dbReference type="InterPro" id="IPR053176">
    <property type="entry name" value="T6SS_TssE1-like"/>
</dbReference>
<dbReference type="PANTHER" id="PTHR38595">
    <property type="entry name" value="CYTOPLASMIC PROTEIN-RELATED"/>
    <property type="match status" value="1"/>
</dbReference>
<gene>
    <name evidence="2" type="ORF">Kalk_18795</name>
</gene>
<dbReference type="OrthoDB" id="119583at2"/>
<organism evidence="2 3">
    <name type="scientific">Ketobacter alkanivorans</name>
    <dbReference type="NCBI Taxonomy" id="1917421"/>
    <lineage>
        <taxon>Bacteria</taxon>
        <taxon>Pseudomonadati</taxon>
        <taxon>Pseudomonadota</taxon>
        <taxon>Gammaproteobacteria</taxon>
        <taxon>Pseudomonadales</taxon>
        <taxon>Ketobacteraceae</taxon>
        <taxon>Ketobacter</taxon>
    </lineage>
</organism>
<dbReference type="Gene3D" id="3.10.450.40">
    <property type="match status" value="1"/>
</dbReference>
<dbReference type="EMBL" id="CP022684">
    <property type="protein sequence ID" value="AUM14347.1"/>
    <property type="molecule type" value="Genomic_DNA"/>
</dbReference>
<dbReference type="AlphaFoldDB" id="A0A2K9LQ20"/>
<dbReference type="SUPFAM" id="SSF160719">
    <property type="entry name" value="gpW/gp25-like"/>
    <property type="match status" value="1"/>
</dbReference>
<dbReference type="InterPro" id="IPR007048">
    <property type="entry name" value="IraD/Gp25-like"/>
</dbReference>
<dbReference type="InterPro" id="IPR017737">
    <property type="entry name" value="TssE1-like"/>
</dbReference>
<feature type="domain" description="IraD/Gp25-like" evidence="1">
    <location>
        <begin position="31"/>
        <end position="116"/>
    </location>
</feature>
<accession>A0A2K9LQ20</accession>
<dbReference type="Pfam" id="PF04965">
    <property type="entry name" value="GPW_gp25"/>
    <property type="match status" value="1"/>
</dbReference>
<dbReference type="KEGG" id="kak:Kalk_18795"/>
<dbReference type="RefSeq" id="WP_101895721.1">
    <property type="nucleotide sequence ID" value="NZ_CP022684.1"/>
</dbReference>
<dbReference type="PANTHER" id="PTHR38595:SF2">
    <property type="entry name" value="TYPE VI SECRETION SYSTEM BASEPLATE SUBUNIT TSSE"/>
    <property type="match status" value="1"/>
</dbReference>
<proteinExistence type="predicted"/>
<protein>
    <recommendedName>
        <fullName evidence="1">IraD/Gp25-like domain-containing protein</fullName>
    </recommendedName>
</protein>
<keyword evidence="3" id="KW-1185">Reference proteome</keyword>
<evidence type="ECO:0000259" key="1">
    <source>
        <dbReference type="Pfam" id="PF04965"/>
    </source>
</evidence>
<name>A0A2K9LQ20_9GAMM</name>
<evidence type="ECO:0000313" key="3">
    <source>
        <dbReference type="Proteomes" id="UP000235116"/>
    </source>
</evidence>
<dbReference type="NCBIfam" id="TIGR03357">
    <property type="entry name" value="VI_zyme"/>
    <property type="match status" value="1"/>
</dbReference>
<sequence length="138" mass="15909">MRKEHSLLDRLDNEVLPASYTTKFDWNAFLDSVTLNIQNMLNVRVGSVKALHQFGMPDFNDVVNQFPDAVLYIRNAIQHFIEEYEPRLESVSVYYVPDPDQPLHMKYAIEGTLRYQEQVSRVAFDTVLTGSGQATVRI</sequence>
<reference evidence="3" key="1">
    <citation type="submission" date="2017-08" db="EMBL/GenBank/DDBJ databases">
        <title>Direct submision.</title>
        <authorList>
            <person name="Kim S.-J."/>
            <person name="Rhee S.-K."/>
        </authorList>
    </citation>
    <scope>NUCLEOTIDE SEQUENCE [LARGE SCALE GENOMIC DNA]</scope>
    <source>
        <strain evidence="3">GI5</strain>
    </source>
</reference>
<dbReference type="Proteomes" id="UP000235116">
    <property type="component" value="Chromosome"/>
</dbReference>
<evidence type="ECO:0000313" key="2">
    <source>
        <dbReference type="EMBL" id="AUM14347.1"/>
    </source>
</evidence>